<keyword evidence="2" id="KW-1185">Reference proteome</keyword>
<evidence type="ECO:0000313" key="1">
    <source>
        <dbReference type="EMBL" id="NMF56496.1"/>
    </source>
</evidence>
<evidence type="ECO:0000313" key="2">
    <source>
        <dbReference type="Proteomes" id="UP000738376"/>
    </source>
</evidence>
<gene>
    <name evidence="1" type="ORF">HC246_00245</name>
</gene>
<reference evidence="1 2" key="1">
    <citation type="submission" date="2020-03" db="EMBL/GenBank/DDBJ databases">
        <title>Draft Genome Sequence of 2-Methylisoborneol Producing Pseudanabaena yagii Strain GIHE-NHR1 Isolated from North Han River in South Korea.</title>
        <authorList>
            <person name="Jeong J."/>
        </authorList>
    </citation>
    <scope>NUCLEOTIDE SEQUENCE [LARGE SCALE GENOMIC DNA]</scope>
    <source>
        <strain evidence="1 2">GIHE-NHR1</strain>
    </source>
</reference>
<sequence length="108" mass="12612">MWEKFGFTPMHECSGNNKLGKLVTTWVYNHGHPDLFSTIVSTKTFVVLDSCVFFDFYQMSLSKAIDNRESAFLLADWVQDELELCTTDEIYNEINRRSALLHKKGKRR</sequence>
<comment type="caution">
    <text evidence="1">The sequence shown here is derived from an EMBL/GenBank/DDBJ whole genome shotgun (WGS) entry which is preliminary data.</text>
</comment>
<name>A0ABX1LM25_9CYAN</name>
<protein>
    <recommendedName>
        <fullName evidence="3">PIN domain-containing protein</fullName>
    </recommendedName>
</protein>
<dbReference type="Proteomes" id="UP000738376">
    <property type="component" value="Unassembled WGS sequence"/>
</dbReference>
<organism evidence="1 2">
    <name type="scientific">Pseudanabaena yagii GIHE-NHR1</name>
    <dbReference type="NCBI Taxonomy" id="2722753"/>
    <lineage>
        <taxon>Bacteria</taxon>
        <taxon>Bacillati</taxon>
        <taxon>Cyanobacteriota</taxon>
        <taxon>Cyanophyceae</taxon>
        <taxon>Pseudanabaenales</taxon>
        <taxon>Pseudanabaenaceae</taxon>
        <taxon>Pseudanabaena</taxon>
        <taxon>Pseudanabaena yagii</taxon>
    </lineage>
</organism>
<dbReference type="RefSeq" id="WP_169361635.1">
    <property type="nucleotide sequence ID" value="NZ_JAAVJL010000001.1"/>
</dbReference>
<dbReference type="EMBL" id="JAAVJL010000001">
    <property type="protein sequence ID" value="NMF56496.1"/>
    <property type="molecule type" value="Genomic_DNA"/>
</dbReference>
<proteinExistence type="predicted"/>
<accession>A0ABX1LM25</accession>
<evidence type="ECO:0008006" key="3">
    <source>
        <dbReference type="Google" id="ProtNLM"/>
    </source>
</evidence>